<dbReference type="AlphaFoldDB" id="A0AAJ0ARG6"/>
<dbReference type="GO" id="GO:0003824">
    <property type="term" value="F:catalytic activity"/>
    <property type="evidence" value="ECO:0007669"/>
    <property type="project" value="InterPro"/>
</dbReference>
<dbReference type="Gene3D" id="3.40.50.1580">
    <property type="entry name" value="Nucleoside phosphorylase domain"/>
    <property type="match status" value="1"/>
</dbReference>
<dbReference type="InterPro" id="IPR035994">
    <property type="entry name" value="Nucleoside_phosphorylase_sf"/>
</dbReference>
<organism evidence="1 2">
    <name type="scientific">Colletotrichum godetiae</name>
    <dbReference type="NCBI Taxonomy" id="1209918"/>
    <lineage>
        <taxon>Eukaryota</taxon>
        <taxon>Fungi</taxon>
        <taxon>Dikarya</taxon>
        <taxon>Ascomycota</taxon>
        <taxon>Pezizomycotina</taxon>
        <taxon>Sordariomycetes</taxon>
        <taxon>Hypocreomycetidae</taxon>
        <taxon>Glomerellales</taxon>
        <taxon>Glomerellaceae</taxon>
        <taxon>Colletotrichum</taxon>
        <taxon>Colletotrichum acutatum species complex</taxon>
    </lineage>
</organism>
<reference evidence="1" key="1">
    <citation type="submission" date="2021-06" db="EMBL/GenBank/DDBJ databases">
        <title>Comparative genomics, transcriptomics and evolutionary studies reveal genomic signatures of adaptation to plant cell wall in hemibiotrophic fungi.</title>
        <authorList>
            <consortium name="DOE Joint Genome Institute"/>
            <person name="Baroncelli R."/>
            <person name="Diaz J.F."/>
            <person name="Benocci T."/>
            <person name="Peng M."/>
            <person name="Battaglia E."/>
            <person name="Haridas S."/>
            <person name="Andreopoulos W."/>
            <person name="Labutti K."/>
            <person name="Pangilinan J."/>
            <person name="Floch G.L."/>
            <person name="Makela M.R."/>
            <person name="Henrissat B."/>
            <person name="Grigoriev I.V."/>
            <person name="Crouch J.A."/>
            <person name="De Vries R.P."/>
            <person name="Sukno S.A."/>
            <person name="Thon M.R."/>
        </authorList>
    </citation>
    <scope>NUCLEOTIDE SEQUENCE</scope>
    <source>
        <strain evidence="1">CBS 193.32</strain>
    </source>
</reference>
<evidence type="ECO:0000313" key="1">
    <source>
        <dbReference type="EMBL" id="KAK1687586.1"/>
    </source>
</evidence>
<keyword evidence="2" id="KW-1185">Reference proteome</keyword>
<accession>A0AAJ0ARG6</accession>
<dbReference type="GeneID" id="85464935"/>
<dbReference type="RefSeq" id="XP_060431281.1">
    <property type="nucleotide sequence ID" value="XM_060580409.1"/>
</dbReference>
<dbReference type="PANTHER" id="PTHR46082">
    <property type="entry name" value="ATP/GTP-BINDING PROTEIN-RELATED"/>
    <property type="match status" value="1"/>
</dbReference>
<dbReference type="EMBL" id="JAHMHR010000014">
    <property type="protein sequence ID" value="KAK1687586.1"/>
    <property type="molecule type" value="Genomic_DNA"/>
</dbReference>
<dbReference type="PANTHER" id="PTHR46082:SF11">
    <property type="entry name" value="AAA+ ATPASE DOMAIN-CONTAINING PROTEIN-RELATED"/>
    <property type="match status" value="1"/>
</dbReference>
<dbReference type="SUPFAM" id="SSF53167">
    <property type="entry name" value="Purine and uridine phosphorylases"/>
    <property type="match status" value="1"/>
</dbReference>
<name>A0AAJ0ARG6_9PEZI</name>
<proteinExistence type="predicted"/>
<dbReference type="Proteomes" id="UP001224890">
    <property type="component" value="Unassembled WGS sequence"/>
</dbReference>
<comment type="caution">
    <text evidence="1">The sequence shown here is derived from an EMBL/GenBank/DDBJ whole genome shotgun (WGS) entry which is preliminary data.</text>
</comment>
<gene>
    <name evidence="1" type="ORF">BDP55DRAFT_740106</name>
</gene>
<protein>
    <submittedName>
        <fullName evidence="1">Nucleoside phosphorylase domain-containing protein</fullName>
    </submittedName>
</protein>
<dbReference type="InterPro" id="IPR053137">
    <property type="entry name" value="NLR-like"/>
</dbReference>
<sequence length="310" mass="33785">MADVTNYTFIAAETFLDETHRTPIDIAKNDRDDIVCASNKIKGHNVVIAVSLSGEYKPDSAAVVAQGTLSRFPNIRIGLLVGVGGGSRYSRHGIQLGDVVVGSHGVFQFGLRKSLQGEDSSLEQPVSLNQPPVAIRSAVSILDLEYKQDDYRLHWKIKRALGGWPYLQDYARPPSHRTTGDDHHSALPREQAHLVKLAERDSSKIHHGRIASSNRIMNNATAGAFPGDLCFETEAAGLTDRFPCLLLRGICDYSDASKHKGWERFAAVAAAAYAADLLRSIKPQTIETEKPILGILGQSQYISPSSNGTI</sequence>
<dbReference type="GO" id="GO:0009116">
    <property type="term" value="P:nucleoside metabolic process"/>
    <property type="evidence" value="ECO:0007669"/>
    <property type="project" value="InterPro"/>
</dbReference>
<evidence type="ECO:0000313" key="2">
    <source>
        <dbReference type="Proteomes" id="UP001224890"/>
    </source>
</evidence>